<accession>A0A7S4FTA0</accession>
<dbReference type="SMART" id="SM00312">
    <property type="entry name" value="PX"/>
    <property type="match status" value="1"/>
</dbReference>
<dbReference type="EMBL" id="HBJA01072307">
    <property type="protein sequence ID" value="CAE0814295.1"/>
    <property type="molecule type" value="Transcribed_RNA"/>
</dbReference>
<dbReference type="GO" id="GO:0035091">
    <property type="term" value="F:phosphatidylinositol binding"/>
    <property type="evidence" value="ECO:0007669"/>
    <property type="project" value="InterPro"/>
</dbReference>
<dbReference type="Gene3D" id="3.30.1520.10">
    <property type="entry name" value="Phox-like domain"/>
    <property type="match status" value="1"/>
</dbReference>
<dbReference type="AlphaFoldDB" id="A0A7S4FTA0"/>
<name>A0A7S4FTA0_9EUGL</name>
<evidence type="ECO:0000313" key="2">
    <source>
        <dbReference type="EMBL" id="CAE0814295.1"/>
    </source>
</evidence>
<reference evidence="2" key="1">
    <citation type="submission" date="2021-01" db="EMBL/GenBank/DDBJ databases">
        <authorList>
            <person name="Corre E."/>
            <person name="Pelletier E."/>
            <person name="Niang G."/>
            <person name="Scheremetjew M."/>
            <person name="Finn R."/>
            <person name="Kale V."/>
            <person name="Holt S."/>
            <person name="Cochrane G."/>
            <person name="Meng A."/>
            <person name="Brown T."/>
            <person name="Cohen L."/>
        </authorList>
    </citation>
    <scope>NUCLEOTIDE SEQUENCE</scope>
    <source>
        <strain evidence="2">CCMP1594</strain>
    </source>
</reference>
<feature type="domain" description="PX" evidence="1">
    <location>
        <begin position="31"/>
        <end position="175"/>
    </location>
</feature>
<evidence type="ECO:0000259" key="1">
    <source>
        <dbReference type="PROSITE" id="PS50195"/>
    </source>
</evidence>
<proteinExistence type="predicted"/>
<organism evidence="2">
    <name type="scientific">Eutreptiella gymnastica</name>
    <dbReference type="NCBI Taxonomy" id="73025"/>
    <lineage>
        <taxon>Eukaryota</taxon>
        <taxon>Discoba</taxon>
        <taxon>Euglenozoa</taxon>
        <taxon>Euglenida</taxon>
        <taxon>Spirocuta</taxon>
        <taxon>Euglenophyceae</taxon>
        <taxon>Eutreptiales</taxon>
        <taxon>Eutreptiaceae</taxon>
        <taxon>Eutreptiella</taxon>
    </lineage>
</organism>
<protein>
    <recommendedName>
        <fullName evidence="1">PX domain-containing protein</fullName>
    </recommendedName>
</protein>
<dbReference type="SUPFAM" id="SSF64268">
    <property type="entry name" value="PX domain"/>
    <property type="match status" value="1"/>
</dbReference>
<sequence>MPREMDTWSKTTSGKRNQLGMNMFRQQSVPRNFWSNFTVTVPRHVTTSKNVAYIIECTVECRKVSSAFGWTVARRYSDFVALNQQVSLLRRMALLQAEDTEQDSSGGKYDVDAVHLPEIPPFPGTHWFCRTNNDESRIELRRAALEEFLQNLVAIEPFVRGTVVEEFLRFKDVHLIAKPLRLVVPLPIQRRLRKKHVSPDCMADITAEVSITITGASPTHKDEGLSFLSTSATCGEELPSELFERVPELREEGDGILVFA</sequence>
<dbReference type="InterPro" id="IPR001683">
    <property type="entry name" value="PX_dom"/>
</dbReference>
<dbReference type="PROSITE" id="PS50195">
    <property type="entry name" value="PX"/>
    <property type="match status" value="1"/>
</dbReference>
<dbReference type="InterPro" id="IPR036871">
    <property type="entry name" value="PX_dom_sf"/>
</dbReference>
<dbReference type="Pfam" id="PF00787">
    <property type="entry name" value="PX"/>
    <property type="match status" value="1"/>
</dbReference>
<dbReference type="CDD" id="cd06093">
    <property type="entry name" value="PX_domain"/>
    <property type="match status" value="1"/>
</dbReference>
<gene>
    <name evidence="2" type="ORF">EGYM00163_LOCUS25449</name>
</gene>